<accession>B8IT67</accession>
<dbReference type="Proteomes" id="UP000008207">
    <property type="component" value="Chromosome"/>
</dbReference>
<dbReference type="HOGENOM" id="CLU_2382814_0_0_5"/>
<evidence type="ECO:0000256" key="2">
    <source>
        <dbReference type="SAM" id="SignalP"/>
    </source>
</evidence>
<evidence type="ECO:0000313" key="4">
    <source>
        <dbReference type="Proteomes" id="UP000008207"/>
    </source>
</evidence>
<dbReference type="AlphaFoldDB" id="B8IT67"/>
<protein>
    <submittedName>
        <fullName evidence="3">Uncharacterized protein</fullName>
    </submittedName>
</protein>
<evidence type="ECO:0000313" key="3">
    <source>
        <dbReference type="EMBL" id="ACL56953.1"/>
    </source>
</evidence>
<keyword evidence="2" id="KW-0732">Signal</keyword>
<feature type="compositionally biased region" description="Polar residues" evidence="1">
    <location>
        <begin position="62"/>
        <end position="73"/>
    </location>
</feature>
<reference evidence="3 4" key="1">
    <citation type="submission" date="2009-01" db="EMBL/GenBank/DDBJ databases">
        <title>Complete sequence of chromosome of Methylobacterium nodulans ORS 2060.</title>
        <authorList>
            <consortium name="US DOE Joint Genome Institute"/>
            <person name="Lucas S."/>
            <person name="Copeland A."/>
            <person name="Lapidus A."/>
            <person name="Glavina del Rio T."/>
            <person name="Dalin E."/>
            <person name="Tice H."/>
            <person name="Bruce D."/>
            <person name="Goodwin L."/>
            <person name="Pitluck S."/>
            <person name="Sims D."/>
            <person name="Brettin T."/>
            <person name="Detter J.C."/>
            <person name="Han C."/>
            <person name="Larimer F."/>
            <person name="Land M."/>
            <person name="Hauser L."/>
            <person name="Kyrpides N."/>
            <person name="Ivanova N."/>
            <person name="Marx C.J."/>
            <person name="Richardson P."/>
        </authorList>
    </citation>
    <scope>NUCLEOTIDE SEQUENCE [LARGE SCALE GENOMIC DNA]</scope>
    <source>
        <strain evidence="4">LMG 21967 / CNCM I-2342 / ORS 2060</strain>
    </source>
</reference>
<sequence length="94" mass="10093">MTKSTLLLASVAVLAATSASAQTAKEIFSYKAPSGMFSEGTTKWELFRFMHEDAERRRAISASPTATGSTQAAVPSPSDAPYMGSSGRRHQPRR</sequence>
<proteinExistence type="predicted"/>
<keyword evidence="4" id="KW-1185">Reference proteome</keyword>
<evidence type="ECO:0000256" key="1">
    <source>
        <dbReference type="SAM" id="MobiDB-lite"/>
    </source>
</evidence>
<gene>
    <name evidence="3" type="ordered locus">Mnod_1964</name>
</gene>
<name>B8IT67_METNO</name>
<dbReference type="KEGG" id="mno:Mnod_1964"/>
<feature type="signal peptide" evidence="2">
    <location>
        <begin position="1"/>
        <end position="21"/>
    </location>
</feature>
<feature type="region of interest" description="Disordered" evidence="1">
    <location>
        <begin position="57"/>
        <end position="94"/>
    </location>
</feature>
<dbReference type="EMBL" id="CP001349">
    <property type="protein sequence ID" value="ACL56953.1"/>
    <property type="molecule type" value="Genomic_DNA"/>
</dbReference>
<organism evidence="3 4">
    <name type="scientific">Methylobacterium nodulans (strain LMG 21967 / CNCM I-2342 / ORS 2060)</name>
    <dbReference type="NCBI Taxonomy" id="460265"/>
    <lineage>
        <taxon>Bacteria</taxon>
        <taxon>Pseudomonadati</taxon>
        <taxon>Pseudomonadota</taxon>
        <taxon>Alphaproteobacteria</taxon>
        <taxon>Hyphomicrobiales</taxon>
        <taxon>Methylobacteriaceae</taxon>
        <taxon>Methylobacterium</taxon>
    </lineage>
</organism>
<dbReference type="eggNOG" id="ENOG5030WCD">
    <property type="taxonomic scope" value="Bacteria"/>
</dbReference>
<feature type="chain" id="PRO_5002874627" evidence="2">
    <location>
        <begin position="22"/>
        <end position="94"/>
    </location>
</feature>